<keyword evidence="3" id="KW-1003">Cell membrane</keyword>
<dbReference type="SUPFAM" id="SSF53850">
    <property type="entry name" value="Periplasmic binding protein-like II"/>
    <property type="match status" value="1"/>
</dbReference>
<feature type="coiled-coil region" evidence="5">
    <location>
        <begin position="645"/>
        <end position="679"/>
    </location>
</feature>
<protein>
    <recommendedName>
        <fullName evidence="8">FERM domain-containing protein</fullName>
    </recommendedName>
</protein>
<dbReference type="Gene3D" id="6.10.360.10">
    <property type="match status" value="1"/>
</dbReference>
<evidence type="ECO:0000259" key="8">
    <source>
        <dbReference type="PROSITE" id="PS50057"/>
    </source>
</evidence>
<evidence type="ECO:0000256" key="2">
    <source>
        <dbReference type="ARBA" id="ARBA00004202"/>
    </source>
</evidence>
<feature type="region of interest" description="Disordered" evidence="6">
    <location>
        <begin position="794"/>
        <end position="816"/>
    </location>
</feature>
<dbReference type="GO" id="GO:0005886">
    <property type="term" value="C:plasma membrane"/>
    <property type="evidence" value="ECO:0007669"/>
    <property type="project" value="UniProtKB-SubCell"/>
</dbReference>
<dbReference type="InterPro" id="IPR019749">
    <property type="entry name" value="Band_41_domain"/>
</dbReference>
<dbReference type="Pfam" id="PF00497">
    <property type="entry name" value="SBP_bac_3"/>
    <property type="match status" value="1"/>
</dbReference>
<dbReference type="Gene3D" id="1.20.80.10">
    <property type="match status" value="1"/>
</dbReference>
<dbReference type="Pfam" id="PF00373">
    <property type="entry name" value="FERM_M"/>
    <property type="match status" value="1"/>
</dbReference>
<dbReference type="OrthoDB" id="6614653at2759"/>
<evidence type="ECO:0000256" key="1">
    <source>
        <dbReference type="ARBA" id="ARBA00001954"/>
    </source>
</evidence>
<dbReference type="SUPFAM" id="SSF54236">
    <property type="entry name" value="Ubiquitin-like"/>
    <property type="match status" value="1"/>
</dbReference>
<dbReference type="InterPro" id="IPR019747">
    <property type="entry name" value="FERM_CS"/>
</dbReference>
<evidence type="ECO:0000313" key="9">
    <source>
        <dbReference type="EMBL" id="CAF0826176.1"/>
    </source>
</evidence>
<dbReference type="Gene3D" id="3.10.20.90">
    <property type="entry name" value="Phosphatidylinositol 3-kinase Catalytic Subunit, Chain A, domain 1"/>
    <property type="match status" value="1"/>
</dbReference>
<keyword evidence="7" id="KW-1133">Transmembrane helix</keyword>
<dbReference type="InterPro" id="IPR001320">
    <property type="entry name" value="Iontro_rcpt_C"/>
</dbReference>
<dbReference type="PROSITE" id="PS50057">
    <property type="entry name" value="FERM_3"/>
    <property type="match status" value="1"/>
</dbReference>
<evidence type="ECO:0000313" key="11">
    <source>
        <dbReference type="Proteomes" id="UP000663823"/>
    </source>
</evidence>
<evidence type="ECO:0000256" key="7">
    <source>
        <dbReference type="SAM" id="Phobius"/>
    </source>
</evidence>
<keyword evidence="4 7" id="KW-0472">Membrane</keyword>
<dbReference type="Pfam" id="PF00769">
    <property type="entry name" value="ERM_C"/>
    <property type="match status" value="1"/>
</dbReference>
<dbReference type="SMART" id="SM00295">
    <property type="entry name" value="B41"/>
    <property type="match status" value="1"/>
</dbReference>
<dbReference type="SMART" id="SM00079">
    <property type="entry name" value="PBPe"/>
    <property type="match status" value="1"/>
</dbReference>
<evidence type="ECO:0000256" key="3">
    <source>
        <dbReference type="ARBA" id="ARBA00022475"/>
    </source>
</evidence>
<dbReference type="GO" id="GO:0003779">
    <property type="term" value="F:actin binding"/>
    <property type="evidence" value="ECO:0007669"/>
    <property type="project" value="InterPro"/>
</dbReference>
<proteinExistence type="predicted"/>
<dbReference type="Pfam" id="PF13532">
    <property type="entry name" value="2OG-FeII_Oxy_2"/>
    <property type="match status" value="1"/>
</dbReference>
<dbReference type="InterPro" id="IPR014352">
    <property type="entry name" value="FERM/acyl-CoA-bd_prot_sf"/>
</dbReference>
<dbReference type="InterPro" id="IPR029071">
    <property type="entry name" value="Ubiquitin-like_domsf"/>
</dbReference>
<comment type="caution">
    <text evidence="10">The sequence shown here is derived from an EMBL/GenBank/DDBJ whole genome shotgun (WGS) entry which is preliminary data.</text>
</comment>
<keyword evidence="7" id="KW-0812">Transmembrane</keyword>
<dbReference type="SUPFAM" id="SSF47031">
    <property type="entry name" value="Second domain of FERM"/>
    <property type="match status" value="1"/>
</dbReference>
<feature type="domain" description="FERM" evidence="8">
    <location>
        <begin position="246"/>
        <end position="613"/>
    </location>
</feature>
<dbReference type="InterPro" id="IPR011993">
    <property type="entry name" value="PH-like_dom_sf"/>
</dbReference>
<dbReference type="InterPro" id="IPR001638">
    <property type="entry name" value="Solute-binding_3/MltF_N"/>
</dbReference>
<dbReference type="CDD" id="cd14473">
    <property type="entry name" value="FERM_B-lobe"/>
    <property type="match status" value="1"/>
</dbReference>
<dbReference type="GO" id="GO:0015276">
    <property type="term" value="F:ligand-gated monoatomic ion channel activity"/>
    <property type="evidence" value="ECO:0007669"/>
    <property type="project" value="InterPro"/>
</dbReference>
<dbReference type="InterPro" id="IPR018979">
    <property type="entry name" value="FERM_N"/>
</dbReference>
<sequence>MSASSENLDLFTPVFKHFRHLSDKDCLIQAYSITTHPTLFQQCSLNISIDVDSSLGLQPISTWSLYSCKFSNGLYFLSNPFTLDGQRQWINRCLNNYARQTRTSVGDNSDNQNLTRIRWATLGYHYDWTNKIYKQDDHTNIPDELVQLSQTIAQVISSNTNCPMIYPEAVIINYYHLNSTLCAHTDHSEYDALTKPLLSISFGNSAIFLIGGQTKTECQPSPMLLHSGDIIIMTGTSRLCFHAIPRILSDPFLNDILYKNIDDDNDKGTVKGHTLFSLVCQTIGLREHWYFGLKFLDKISNEWTWLQMNRTILSQPIQIQSSIISSKRPESPNSTDNLKPHLLRSPPTSPSTSTLSLPLSSSSASGGQQSINILELYFVVKFYPEEITNELIQDITRHLFYLQVKQDILNMDIYCPPDTAAHLASLALQAKFGDYDQITSSSESLNLESEALLPLSCFQKVELSRSDWFDRIIALWRTHASLAREESEMAYLKHAQDLDMFGLSFFEISKMQGGNKSNLSSQQQQSDQSSIATELWLGIDSLGIRFYKKNKLRPEVFFSWSDIKSVTAHDKKVILNMTGDKNATFAFYSGKSSVSKEILDLATGNHELYMKRRREQSIEIQQMRYFEEQQQKEKHRTFARERQLRLQAEKERDEIGRKFDEYQQQMKDIHDTLLKYQEAAELLARKAHISSEEARLQAEKALEIETQLERCKYEISRNEEEKRLYARQISECEQIISTLVNDSVKSRKEAEELKIEVAKWRVAEAAAREKLLSITQLNQSIAVTNAAAQAQQNLVQSSSSPRALSPPPYRPILRNQESNQSDERALLIEKQSKQAQLALQLQDLKNVIQSKKIEERQTFLDKAYEENLAVGDNKYSTIQKASSGTASKRMAMLQDFDDHHEHYKLLRKPERTNWCQDCVPMFRAAITIADKRGVRVRDSPILHTILETNDDGHGELLRILVIESPPFVIIRNMSSLQHTTNTTKKRILYAQPYDYLETKDPNIRISGFAVDLIRELKQCMNFKFTIDIASPDISYHTLVALLAGNNTQWDVIISDVTITSNRLVKVDFSIPIHENALRVIVRDNPHLFNFKLFSFLSPFSLNVWLIILLLVIYSGVLIYIFERPAMSTNEKGSEPRTIAIGVSHALSSVVSMSGDLPLTTMSSRMVTIGLYALSVILIATYTANLSSFLTLQRSLPMISGIDDIKNGRLPFSRIGIVSNSAADDYYLQNVSTLYYPLATSKDIFTRLLDRTIDAAITDSTILEYAINRDYCGQLIVVGIGFAKSSFGIAMRKNWEYKQDFDMSLLSFRESGAFDKLENKWFHFQECRTALLSSNVNNDFETIEDGEIPLNIMGGLFLTFLAMSVVALALHAWHFRMVIAANIRNVVIRVRQCLSSRIR</sequence>
<feature type="region of interest" description="Disordered" evidence="6">
    <location>
        <begin position="324"/>
        <end position="366"/>
    </location>
</feature>
<dbReference type="Gene3D" id="1.10.287.70">
    <property type="match status" value="1"/>
</dbReference>
<dbReference type="InterPro" id="IPR000299">
    <property type="entry name" value="FERM_domain"/>
</dbReference>
<dbReference type="InterPro" id="IPR027450">
    <property type="entry name" value="AlkB-like"/>
</dbReference>
<evidence type="ECO:0000256" key="5">
    <source>
        <dbReference type="SAM" id="Coils"/>
    </source>
</evidence>
<reference evidence="10" key="1">
    <citation type="submission" date="2021-02" db="EMBL/GenBank/DDBJ databases">
        <authorList>
            <person name="Nowell W R."/>
        </authorList>
    </citation>
    <scope>NUCLEOTIDE SEQUENCE</scope>
</reference>
<dbReference type="InterPro" id="IPR018980">
    <property type="entry name" value="FERM_PH-like_C"/>
</dbReference>
<evidence type="ECO:0000313" key="10">
    <source>
        <dbReference type="EMBL" id="CAF3512122.1"/>
    </source>
</evidence>
<evidence type="ECO:0000256" key="4">
    <source>
        <dbReference type="ARBA" id="ARBA00023136"/>
    </source>
</evidence>
<feature type="transmembrane region" description="Helical" evidence="7">
    <location>
        <begin position="1101"/>
        <end position="1121"/>
    </location>
</feature>
<dbReference type="PROSITE" id="PS00661">
    <property type="entry name" value="FERM_2"/>
    <property type="match status" value="1"/>
</dbReference>
<dbReference type="PRINTS" id="PR00661">
    <property type="entry name" value="ERMFAMILY"/>
</dbReference>
<comment type="cofactor">
    <cofactor evidence="1">
        <name>Fe(2+)</name>
        <dbReference type="ChEBI" id="CHEBI:29033"/>
    </cofactor>
</comment>
<organism evidence="10 11">
    <name type="scientific">Rotaria sordida</name>
    <dbReference type="NCBI Taxonomy" id="392033"/>
    <lineage>
        <taxon>Eukaryota</taxon>
        <taxon>Metazoa</taxon>
        <taxon>Spiralia</taxon>
        <taxon>Gnathifera</taxon>
        <taxon>Rotifera</taxon>
        <taxon>Eurotatoria</taxon>
        <taxon>Bdelloidea</taxon>
        <taxon>Philodinida</taxon>
        <taxon>Philodinidae</taxon>
        <taxon>Rotaria</taxon>
    </lineage>
</organism>
<dbReference type="InterPro" id="IPR019748">
    <property type="entry name" value="FERM_central"/>
</dbReference>
<keyword evidence="5" id="KW-0175">Coiled coil</keyword>
<dbReference type="Proteomes" id="UP000663882">
    <property type="component" value="Unassembled WGS sequence"/>
</dbReference>
<dbReference type="InterPro" id="IPR011174">
    <property type="entry name" value="ERM"/>
</dbReference>
<dbReference type="EMBL" id="CAJNOO010000144">
    <property type="protein sequence ID" value="CAF0826176.1"/>
    <property type="molecule type" value="Genomic_DNA"/>
</dbReference>
<dbReference type="InterPro" id="IPR011259">
    <property type="entry name" value="ERM_C_dom"/>
</dbReference>
<evidence type="ECO:0000256" key="6">
    <source>
        <dbReference type="SAM" id="MobiDB-lite"/>
    </source>
</evidence>
<dbReference type="EMBL" id="CAJOAX010000111">
    <property type="protein sequence ID" value="CAF3512122.1"/>
    <property type="molecule type" value="Genomic_DNA"/>
</dbReference>
<dbReference type="Gene3D" id="3.40.190.10">
    <property type="entry name" value="Periplasmic binding protein-like II"/>
    <property type="match status" value="3"/>
</dbReference>
<dbReference type="InterPro" id="IPR008954">
    <property type="entry name" value="Moesin_tail_sf"/>
</dbReference>
<feature type="compositionally biased region" description="Low complexity" evidence="6">
    <location>
        <begin position="350"/>
        <end position="363"/>
    </location>
</feature>
<dbReference type="InterPro" id="IPR000798">
    <property type="entry name" value="Ez/rad/moesin-like"/>
</dbReference>
<feature type="transmembrane region" description="Helical" evidence="7">
    <location>
        <begin position="1351"/>
        <end position="1374"/>
    </location>
</feature>
<dbReference type="InterPro" id="IPR035963">
    <property type="entry name" value="FERM_2"/>
</dbReference>
<dbReference type="Proteomes" id="UP000663823">
    <property type="component" value="Unassembled WGS sequence"/>
</dbReference>
<dbReference type="SUPFAM" id="SSF50729">
    <property type="entry name" value="PH domain-like"/>
    <property type="match status" value="1"/>
</dbReference>
<dbReference type="Gene3D" id="2.60.120.590">
    <property type="entry name" value="Alpha-ketoglutarate-dependent dioxygenase AlkB-like"/>
    <property type="match status" value="1"/>
</dbReference>
<dbReference type="Pfam" id="PF09379">
    <property type="entry name" value="FERM_N"/>
    <property type="match status" value="1"/>
</dbReference>
<gene>
    <name evidence="10" type="ORF">OTI717_LOCUS2320</name>
    <name evidence="9" type="ORF">RFH988_LOCUS5194</name>
</gene>
<dbReference type="PANTHER" id="PTHR23281">
    <property type="entry name" value="MERLIN/MOESIN/EZRIN/RADIXIN"/>
    <property type="match status" value="1"/>
</dbReference>
<dbReference type="SUPFAM" id="SSF51197">
    <property type="entry name" value="Clavaminate synthase-like"/>
    <property type="match status" value="1"/>
</dbReference>
<dbReference type="InterPro" id="IPR037151">
    <property type="entry name" value="AlkB-like_sf"/>
</dbReference>
<name>A0A818HVV9_9BILA</name>
<dbReference type="SUPFAM" id="SSF48678">
    <property type="entry name" value="Moesin tail domain"/>
    <property type="match status" value="1"/>
</dbReference>
<feature type="transmembrane region" description="Helical" evidence="7">
    <location>
        <begin position="1168"/>
        <end position="1189"/>
    </location>
</feature>
<comment type="subcellular location">
    <subcellularLocation>
        <location evidence="2">Cell membrane</location>
        <topology evidence="2">Peripheral membrane protein</topology>
    </subcellularLocation>
</comment>
<dbReference type="Pfam" id="PF09380">
    <property type="entry name" value="FERM_C"/>
    <property type="match status" value="1"/>
</dbReference>
<feature type="compositionally biased region" description="Low complexity" evidence="6">
    <location>
        <begin position="794"/>
        <end position="803"/>
    </location>
</feature>
<dbReference type="Gene3D" id="2.30.29.30">
    <property type="entry name" value="Pleckstrin-homology domain (PH domain)/Phosphotyrosine-binding domain (PTB)"/>
    <property type="match status" value="1"/>
</dbReference>
<accession>A0A818HVV9</accession>
<dbReference type="SMART" id="SM01196">
    <property type="entry name" value="FERM_C"/>
    <property type="match status" value="1"/>
</dbReference>